<dbReference type="InterPro" id="IPR026919">
    <property type="entry name" value="ADGRV1"/>
</dbReference>
<feature type="domain" description="Calx-beta" evidence="4">
    <location>
        <begin position="459"/>
        <end position="557"/>
    </location>
</feature>
<dbReference type="Proteomes" id="UP000318288">
    <property type="component" value="Unassembled WGS sequence"/>
</dbReference>
<dbReference type="InterPro" id="IPR001695">
    <property type="entry name" value="Lysyl_oxidase"/>
</dbReference>
<dbReference type="AlphaFoldDB" id="A0A5C6FHE1"/>
<dbReference type="InterPro" id="IPR038081">
    <property type="entry name" value="CalX-like_sf"/>
</dbReference>
<dbReference type="GO" id="GO:0005507">
    <property type="term" value="F:copper ion binding"/>
    <property type="evidence" value="ECO:0007669"/>
    <property type="project" value="InterPro"/>
</dbReference>
<comment type="caution">
    <text evidence="5">The sequence shown here is derived from an EMBL/GenBank/DDBJ whole genome shotgun (WGS) entry which is preliminary data.</text>
</comment>
<dbReference type="InterPro" id="IPR025592">
    <property type="entry name" value="DUF4347"/>
</dbReference>
<dbReference type="Pfam" id="PF03160">
    <property type="entry name" value="Calx-beta"/>
    <property type="match status" value="2"/>
</dbReference>
<evidence type="ECO:0000256" key="1">
    <source>
        <dbReference type="ARBA" id="ARBA00022729"/>
    </source>
</evidence>
<dbReference type="Pfam" id="PF01186">
    <property type="entry name" value="Lysyl_oxidase"/>
    <property type="match status" value="1"/>
</dbReference>
<sequence>MLAGDAGHAVAAPVVGDSVADDAGSDATDSMTSDDGTIVTNSSTRSLVFVDPSVPNLETLLAGVDPASELVLLTPDAPGVEQITRALAGRKDLQSVHILAHGASGSLQIGNSIVTESTLVQHQQLVREWSRSMAVGADLMLYGCHVGQGEAGTRFVNRLAQLTGADVAASIDATGAAAKSGDWELERVVGSIESSLAITEVGRQDYQATLAITIRAAGVTNEETMVLQVGGATVATFSNVGGDAYAGQFQTYTYDVDGVSAGDVRIAFTNDLYDDVAGIDRNLRIDSITIDGTTFQTESPTVFSTGTWLPADGVVAGFRQSEFLHTDGYFQFAPSTGGDGSLIQIRAAGSTGEESVQLEIDGVVVQSWDNIGTAATNLSYQAAETVTADRVRVSFTNDLYDPDNGIDRNLTVDSINIDGASFQTEAANVYSTGTWLPADGIVAGFRQSETLHTNGYFQYAATPVDPDNPGAISLTLDSLTVDEGLGTLNFVVFREGGADGAVSVNYATNVGTADGNDFQSVSGTLTFADGVTGQQISLQIADDDAVESDESFSLTLSNPTGGATLGSIVTQVVTITDNDEVFAGILFEDSFEGSSNWTTDPDGTDTATTGQWAAGAAQATSSGTTTLQLGQGRTGSRALVTGLAAGSSVGSYDVDSGVTTVVSPDIALPTGAEVQLSFGYYLAYLNNATSDDYFHASVIAGGVETEVYADHAHGANQSAAWTDVMLDLSAWAGQTIQLQFAAADALGASLIEAAVDDVVVEVLPVLPGTITIATTGVNLDEAAGTATVVVQRNNGRVGTVTVDYATNVGTADTADFTPVAGTLTFADGQSEQIVTIPIINDSIVESLESFSLVLSNATGGAVIGSDNTAVITIADNDSTTPDYLPDLTPIASTLLENLSIDRNEIPGRTLLRFSTEVANAGDGPLEIWGGSTSGNSQQVFQRIYQADGGYRDQLAGEFVYHPSHGHIHFEGFATYDLVLTDASGNIVASGGKTSFCLINIRQPLPTVTADAGLVHGRGGNSCGNVQGISTGYSDVYSASLDDQWIDVTNVANGQYWLQITTDPENNIQETDETNNTQRVAVTLRDGQIIG</sequence>
<gene>
    <name evidence="5" type="ORF">Poly51_17960</name>
</gene>
<dbReference type="InterPro" id="IPR003644">
    <property type="entry name" value="Calx_beta"/>
</dbReference>
<dbReference type="Pfam" id="PF14252">
    <property type="entry name" value="DUF4347"/>
    <property type="match status" value="1"/>
</dbReference>
<proteinExistence type="predicted"/>
<evidence type="ECO:0000256" key="2">
    <source>
        <dbReference type="ARBA" id="ARBA00022737"/>
    </source>
</evidence>
<dbReference type="SMART" id="SM00237">
    <property type="entry name" value="Calx_beta"/>
    <property type="match status" value="2"/>
</dbReference>
<name>A0A5C6FHE1_9BACT</name>
<keyword evidence="1" id="KW-0732">Signal</keyword>
<dbReference type="GO" id="GO:0004930">
    <property type="term" value="F:G protein-coupled receptor activity"/>
    <property type="evidence" value="ECO:0007669"/>
    <property type="project" value="InterPro"/>
</dbReference>
<dbReference type="InterPro" id="IPR013783">
    <property type="entry name" value="Ig-like_fold"/>
</dbReference>
<accession>A0A5C6FHE1</accession>
<dbReference type="Gene3D" id="2.60.40.10">
    <property type="entry name" value="Immunoglobulins"/>
    <property type="match status" value="1"/>
</dbReference>
<dbReference type="PANTHER" id="PTHR46682">
    <property type="entry name" value="ADHESION G-PROTEIN COUPLED RECEPTOR V1"/>
    <property type="match status" value="1"/>
</dbReference>
<keyword evidence="3" id="KW-0106">Calcium</keyword>
<dbReference type="InterPro" id="IPR031768">
    <property type="entry name" value="CBM60_xylan-bd"/>
</dbReference>
<dbReference type="Pfam" id="PF16841">
    <property type="entry name" value="CBM60"/>
    <property type="match status" value="2"/>
</dbReference>
<organism evidence="5 6">
    <name type="scientific">Rubripirellula tenax</name>
    <dbReference type="NCBI Taxonomy" id="2528015"/>
    <lineage>
        <taxon>Bacteria</taxon>
        <taxon>Pseudomonadati</taxon>
        <taxon>Planctomycetota</taxon>
        <taxon>Planctomycetia</taxon>
        <taxon>Pirellulales</taxon>
        <taxon>Pirellulaceae</taxon>
        <taxon>Rubripirellula</taxon>
    </lineage>
</organism>
<evidence type="ECO:0000259" key="4">
    <source>
        <dbReference type="SMART" id="SM00237"/>
    </source>
</evidence>
<feature type="domain" description="Calx-beta" evidence="4">
    <location>
        <begin position="758"/>
        <end position="855"/>
    </location>
</feature>
<dbReference type="GO" id="GO:0016020">
    <property type="term" value="C:membrane"/>
    <property type="evidence" value="ECO:0007669"/>
    <property type="project" value="InterPro"/>
</dbReference>
<evidence type="ECO:0000256" key="3">
    <source>
        <dbReference type="ARBA" id="ARBA00022837"/>
    </source>
</evidence>
<dbReference type="PANTHER" id="PTHR46682:SF1">
    <property type="entry name" value="ADHESION G-PROTEIN COUPLED RECEPTOR V1"/>
    <property type="match status" value="1"/>
</dbReference>
<dbReference type="Gene3D" id="2.60.60.40">
    <property type="match status" value="2"/>
</dbReference>
<evidence type="ECO:0000313" key="5">
    <source>
        <dbReference type="EMBL" id="TWU59011.1"/>
    </source>
</evidence>
<dbReference type="GO" id="GO:0016641">
    <property type="term" value="F:oxidoreductase activity, acting on the CH-NH2 group of donors, oxygen as acceptor"/>
    <property type="evidence" value="ECO:0007669"/>
    <property type="project" value="InterPro"/>
</dbReference>
<dbReference type="EMBL" id="SJPW01000002">
    <property type="protein sequence ID" value="TWU59011.1"/>
    <property type="molecule type" value="Genomic_DNA"/>
</dbReference>
<keyword evidence="2" id="KW-0677">Repeat</keyword>
<dbReference type="Gene3D" id="2.60.40.2030">
    <property type="match status" value="2"/>
</dbReference>
<reference evidence="5 6" key="1">
    <citation type="submission" date="2019-02" db="EMBL/GenBank/DDBJ databases">
        <title>Deep-cultivation of Planctomycetes and their phenomic and genomic characterization uncovers novel biology.</title>
        <authorList>
            <person name="Wiegand S."/>
            <person name="Jogler M."/>
            <person name="Boedeker C."/>
            <person name="Pinto D."/>
            <person name="Vollmers J."/>
            <person name="Rivas-Marin E."/>
            <person name="Kohn T."/>
            <person name="Peeters S.H."/>
            <person name="Heuer A."/>
            <person name="Rast P."/>
            <person name="Oberbeckmann S."/>
            <person name="Bunk B."/>
            <person name="Jeske O."/>
            <person name="Meyerdierks A."/>
            <person name="Storesund J.E."/>
            <person name="Kallscheuer N."/>
            <person name="Luecker S."/>
            <person name="Lage O.M."/>
            <person name="Pohl T."/>
            <person name="Merkel B.J."/>
            <person name="Hornburger P."/>
            <person name="Mueller R.-W."/>
            <person name="Bruemmer F."/>
            <person name="Labrenz M."/>
            <person name="Spormann A.M."/>
            <person name="Op Den Camp H."/>
            <person name="Overmann J."/>
            <person name="Amann R."/>
            <person name="Jetten M.S.M."/>
            <person name="Mascher T."/>
            <person name="Medema M.H."/>
            <person name="Devos D.P."/>
            <person name="Kaster A.-K."/>
            <person name="Ovreas L."/>
            <person name="Rohde M."/>
            <person name="Galperin M.Y."/>
            <person name="Jogler C."/>
        </authorList>
    </citation>
    <scope>NUCLEOTIDE SEQUENCE [LARGE SCALE GENOMIC DNA]</scope>
    <source>
        <strain evidence="5 6">Poly51</strain>
    </source>
</reference>
<dbReference type="SUPFAM" id="SSF141072">
    <property type="entry name" value="CalX-like"/>
    <property type="match status" value="2"/>
</dbReference>
<keyword evidence="6" id="KW-1185">Reference proteome</keyword>
<evidence type="ECO:0000313" key="6">
    <source>
        <dbReference type="Proteomes" id="UP000318288"/>
    </source>
</evidence>
<protein>
    <submittedName>
        <fullName evidence="5">Calx-beta domain protein</fullName>
    </submittedName>
</protein>